<dbReference type="AlphaFoldDB" id="A0A6P7G042"/>
<dbReference type="RefSeq" id="XP_028140427.1">
    <property type="nucleotide sequence ID" value="XM_028284626.1"/>
</dbReference>
<gene>
    <name evidence="1" type="primary">LOC114334561</name>
</gene>
<protein>
    <submittedName>
        <fullName evidence="1">Uncharacterized protein LOC114334561</fullName>
    </submittedName>
</protein>
<evidence type="ECO:0000313" key="1">
    <source>
        <dbReference type="RefSeq" id="XP_028140427.1"/>
    </source>
</evidence>
<name>A0A6P7G042_DIAVI</name>
<organism evidence="1">
    <name type="scientific">Diabrotica virgifera virgifera</name>
    <name type="common">western corn rootworm</name>
    <dbReference type="NCBI Taxonomy" id="50390"/>
    <lineage>
        <taxon>Eukaryota</taxon>
        <taxon>Metazoa</taxon>
        <taxon>Ecdysozoa</taxon>
        <taxon>Arthropoda</taxon>
        <taxon>Hexapoda</taxon>
        <taxon>Insecta</taxon>
        <taxon>Pterygota</taxon>
        <taxon>Neoptera</taxon>
        <taxon>Endopterygota</taxon>
        <taxon>Coleoptera</taxon>
        <taxon>Polyphaga</taxon>
        <taxon>Cucujiformia</taxon>
        <taxon>Chrysomeloidea</taxon>
        <taxon>Chrysomelidae</taxon>
        <taxon>Galerucinae</taxon>
        <taxon>Diabroticina</taxon>
        <taxon>Diabroticites</taxon>
        <taxon>Diabrotica</taxon>
    </lineage>
</organism>
<sequence length="193" mass="22107">MSGPGRPRVIDREEITEKLLLYKSEIILLGDKVLSKNDHLWEKISEELGGKKTAKSLHSYVSCNKDGIRDLMNGREKSEKVPRFRESDQPNSSACDATFEENLYDAEDIIETKNCTISMKMSNFKALAQTKNHKNRSVVKLKPGVWQQEISERIWNATKLKCGFNFKNHYLSADLSTGSAKGMYLFALYQFYL</sequence>
<reference evidence="1" key="1">
    <citation type="submission" date="2025-08" db="UniProtKB">
        <authorList>
            <consortium name="RefSeq"/>
        </authorList>
    </citation>
    <scope>IDENTIFICATION</scope>
    <source>
        <tissue evidence="1">Whole insect</tissue>
    </source>
</reference>
<accession>A0A6P7G042</accession>
<dbReference type="InParanoid" id="A0A6P7G042"/>
<proteinExistence type="predicted"/>